<proteinExistence type="predicted"/>
<keyword evidence="1" id="KW-1133">Transmembrane helix</keyword>
<comment type="caution">
    <text evidence="2">The sequence shown here is derived from an EMBL/GenBank/DDBJ whole genome shotgun (WGS) entry which is preliminary data.</text>
</comment>
<evidence type="ECO:0000313" key="3">
    <source>
        <dbReference type="Proteomes" id="UP000473887"/>
    </source>
</evidence>
<reference evidence="2 3" key="1">
    <citation type="submission" date="2019-02" db="EMBL/GenBank/DDBJ databases">
        <title>Genome sequencing of Clostridium botulinum clinical isolates.</title>
        <authorList>
            <person name="Brunt J."/>
            <person name="Van Vliet A.H.M."/>
            <person name="Stringer S.C."/>
            <person name="Grant K.A."/>
            <person name="Carter A.C."/>
            <person name="Peck M.W."/>
        </authorList>
    </citation>
    <scope>NUCLEOTIDE SEQUENCE [LARGE SCALE GENOMIC DNA]</scope>
    <source>
        <strain evidence="2 3">H142660711</strain>
    </source>
</reference>
<gene>
    <name evidence="2" type="ORF">EXM69_08005</name>
</gene>
<keyword evidence="1" id="KW-0472">Membrane</keyword>
<sequence length="104" mass="12151">MKNKPSLKNIGNVLGIVSLSIALVIFFLILNYFFRATSYQKLEWIYFLVTFFIIPIGFSLGFLAIKVHFNKFARWGVIINGILFLLLYIIFLIKIFMLLFHVIV</sequence>
<evidence type="ECO:0000256" key="1">
    <source>
        <dbReference type="SAM" id="Phobius"/>
    </source>
</evidence>
<name>A0A0A2HQK4_CLOBO</name>
<feature type="transmembrane region" description="Helical" evidence="1">
    <location>
        <begin position="77"/>
        <end position="103"/>
    </location>
</feature>
<dbReference type="AlphaFoldDB" id="A0A0A2HQK4"/>
<keyword evidence="1" id="KW-0812">Transmembrane</keyword>
<protein>
    <submittedName>
        <fullName evidence="2">Uncharacterized protein</fullName>
    </submittedName>
</protein>
<dbReference type="Proteomes" id="UP000473887">
    <property type="component" value="Unassembled WGS sequence"/>
</dbReference>
<dbReference type="EMBL" id="SGKC01000012">
    <property type="protein sequence ID" value="NEZ91891.1"/>
    <property type="molecule type" value="Genomic_DNA"/>
</dbReference>
<organism evidence="2 3">
    <name type="scientific">Clostridium botulinum</name>
    <dbReference type="NCBI Taxonomy" id="1491"/>
    <lineage>
        <taxon>Bacteria</taxon>
        <taxon>Bacillati</taxon>
        <taxon>Bacillota</taxon>
        <taxon>Clostridia</taxon>
        <taxon>Eubacteriales</taxon>
        <taxon>Clostridiaceae</taxon>
        <taxon>Clostridium</taxon>
    </lineage>
</organism>
<evidence type="ECO:0000313" key="2">
    <source>
        <dbReference type="EMBL" id="NEZ91891.1"/>
    </source>
</evidence>
<feature type="transmembrane region" description="Helical" evidence="1">
    <location>
        <begin position="12"/>
        <end position="33"/>
    </location>
</feature>
<accession>A0A0A2HQK4</accession>
<feature type="transmembrane region" description="Helical" evidence="1">
    <location>
        <begin position="45"/>
        <end position="65"/>
    </location>
</feature>